<evidence type="ECO:0000313" key="3">
    <source>
        <dbReference type="Proteomes" id="UP000024635"/>
    </source>
</evidence>
<keyword evidence="1" id="KW-0812">Transmembrane</keyword>
<dbReference type="InterPro" id="IPR000718">
    <property type="entry name" value="Peptidase_M13"/>
</dbReference>
<dbReference type="SUPFAM" id="SSF55486">
    <property type="entry name" value="Metalloproteases ('zincins'), catalytic domain"/>
    <property type="match status" value="1"/>
</dbReference>
<accession>A0A016SFY2</accession>
<evidence type="ECO:0000313" key="2">
    <source>
        <dbReference type="EMBL" id="EYB89603.1"/>
    </source>
</evidence>
<feature type="transmembrane region" description="Helical" evidence="1">
    <location>
        <begin position="6"/>
        <end position="31"/>
    </location>
</feature>
<dbReference type="Gene3D" id="1.10.1380.10">
    <property type="entry name" value="Neutral endopeptidase , domain2"/>
    <property type="match status" value="1"/>
</dbReference>
<dbReference type="EMBL" id="JARK01001566">
    <property type="protein sequence ID" value="EYB89603.1"/>
    <property type="molecule type" value="Genomic_DNA"/>
</dbReference>
<sequence length="242" mass="27303">MDKKTTIFSVISAVLIIAGLGTLGVSIATLVKVLSKEEIAPPAPLPQKDVNSLNIHSPKQIEPGNAKYSGYKQMVELFKASLNSSVNPCDDFYQYACGNFKGEMSFVNVQMDNLEKMREQLNDKNYVKNANRYRTVLIYSELQAVVDKEQDRDMGTLVVCCNEAAGLLGRDAEENRYVVISRRLGSEVPVAMNEESWQQLREGWQQLRENANRLCTGSTTLLRLHLCHSYYRGNHTQCEHVH</sequence>
<dbReference type="Gene3D" id="3.40.390.10">
    <property type="entry name" value="Collagenase (Catalytic Domain)"/>
    <property type="match status" value="1"/>
</dbReference>
<dbReference type="Proteomes" id="UP000024635">
    <property type="component" value="Unassembled WGS sequence"/>
</dbReference>
<dbReference type="PANTHER" id="PTHR11733:SF240">
    <property type="entry name" value="GH14155P-RELATED"/>
    <property type="match status" value="1"/>
</dbReference>
<keyword evidence="1" id="KW-0472">Membrane</keyword>
<keyword evidence="3" id="KW-1185">Reference proteome</keyword>
<dbReference type="AlphaFoldDB" id="A0A016SFY2"/>
<dbReference type="GO" id="GO:0005886">
    <property type="term" value="C:plasma membrane"/>
    <property type="evidence" value="ECO:0007669"/>
    <property type="project" value="TreeGrafter"/>
</dbReference>
<proteinExistence type="predicted"/>
<reference evidence="3" key="1">
    <citation type="journal article" date="2015" name="Nat. Genet.">
        <title>The genome and transcriptome of the zoonotic hookworm Ancylostoma ceylanicum identify infection-specific gene families.</title>
        <authorList>
            <person name="Schwarz E.M."/>
            <person name="Hu Y."/>
            <person name="Antoshechkin I."/>
            <person name="Miller M.M."/>
            <person name="Sternberg P.W."/>
            <person name="Aroian R.V."/>
        </authorList>
    </citation>
    <scope>NUCLEOTIDE SEQUENCE</scope>
    <source>
        <strain evidence="3">HY135</strain>
    </source>
</reference>
<dbReference type="STRING" id="53326.A0A016SFY2"/>
<organism evidence="2 3">
    <name type="scientific">Ancylostoma ceylanicum</name>
    <dbReference type="NCBI Taxonomy" id="53326"/>
    <lineage>
        <taxon>Eukaryota</taxon>
        <taxon>Metazoa</taxon>
        <taxon>Ecdysozoa</taxon>
        <taxon>Nematoda</taxon>
        <taxon>Chromadorea</taxon>
        <taxon>Rhabditida</taxon>
        <taxon>Rhabditina</taxon>
        <taxon>Rhabditomorpha</taxon>
        <taxon>Strongyloidea</taxon>
        <taxon>Ancylostomatidae</taxon>
        <taxon>Ancylostomatinae</taxon>
        <taxon>Ancylostoma</taxon>
    </lineage>
</organism>
<protein>
    <recommendedName>
        <fullName evidence="4">Peptidase M13 N-terminal domain-containing protein</fullName>
    </recommendedName>
</protein>
<dbReference type="PANTHER" id="PTHR11733">
    <property type="entry name" value="ZINC METALLOPROTEASE FAMILY M13 NEPRILYSIN-RELATED"/>
    <property type="match status" value="1"/>
</dbReference>
<dbReference type="OrthoDB" id="5877555at2759"/>
<keyword evidence="1" id="KW-1133">Transmembrane helix</keyword>
<comment type="caution">
    <text evidence="2">The sequence shown here is derived from an EMBL/GenBank/DDBJ whole genome shotgun (WGS) entry which is preliminary data.</text>
</comment>
<gene>
    <name evidence="2" type="primary">Acey_s0230.g2982</name>
    <name evidence="2" type="ORF">Y032_0230g2982</name>
</gene>
<dbReference type="GO" id="GO:0016485">
    <property type="term" value="P:protein processing"/>
    <property type="evidence" value="ECO:0007669"/>
    <property type="project" value="TreeGrafter"/>
</dbReference>
<evidence type="ECO:0000256" key="1">
    <source>
        <dbReference type="SAM" id="Phobius"/>
    </source>
</evidence>
<dbReference type="GO" id="GO:0004222">
    <property type="term" value="F:metalloendopeptidase activity"/>
    <property type="evidence" value="ECO:0007669"/>
    <property type="project" value="InterPro"/>
</dbReference>
<name>A0A016SFY2_9BILA</name>
<dbReference type="InterPro" id="IPR042089">
    <property type="entry name" value="Peptidase_M13_dom_2"/>
</dbReference>
<evidence type="ECO:0008006" key="4">
    <source>
        <dbReference type="Google" id="ProtNLM"/>
    </source>
</evidence>
<dbReference type="InterPro" id="IPR024079">
    <property type="entry name" value="MetalloPept_cat_dom_sf"/>
</dbReference>